<dbReference type="EMBL" id="JAKXMK010000009">
    <property type="protein sequence ID" value="MCH6166308.1"/>
    <property type="molecule type" value="Genomic_DNA"/>
</dbReference>
<dbReference type="Pfam" id="PF14486">
    <property type="entry name" value="DUF4432"/>
    <property type="match status" value="1"/>
</dbReference>
<dbReference type="InterPro" id="IPR027839">
    <property type="entry name" value="DUF4432"/>
</dbReference>
<dbReference type="InterPro" id="IPR014718">
    <property type="entry name" value="GH-type_carb-bd"/>
</dbReference>
<accession>A0ABS9TCR5</accession>
<dbReference type="CDD" id="cd09023">
    <property type="entry name" value="Aldose_epim_Ec_c4013"/>
    <property type="match status" value="1"/>
</dbReference>
<evidence type="ECO:0000313" key="2">
    <source>
        <dbReference type="Proteomes" id="UP001299970"/>
    </source>
</evidence>
<protein>
    <submittedName>
        <fullName evidence="1">Aldose 1-epimerase family protein</fullName>
    </submittedName>
</protein>
<name>A0ABS9TCR5_9PSEU</name>
<dbReference type="Proteomes" id="UP001299970">
    <property type="component" value="Unassembled WGS sequence"/>
</dbReference>
<dbReference type="RefSeq" id="WP_241036342.1">
    <property type="nucleotide sequence ID" value="NZ_BAAAJF010000002.1"/>
</dbReference>
<evidence type="ECO:0000313" key="1">
    <source>
        <dbReference type="EMBL" id="MCH6166308.1"/>
    </source>
</evidence>
<keyword evidence="2" id="KW-1185">Reference proteome</keyword>
<gene>
    <name evidence="1" type="ORF">MMF94_11485</name>
</gene>
<organism evidence="1 2">
    <name type="scientific">Pseudonocardia alaniniphila</name>
    <dbReference type="NCBI Taxonomy" id="75291"/>
    <lineage>
        <taxon>Bacteria</taxon>
        <taxon>Bacillati</taxon>
        <taxon>Actinomycetota</taxon>
        <taxon>Actinomycetes</taxon>
        <taxon>Pseudonocardiales</taxon>
        <taxon>Pseudonocardiaceae</taxon>
        <taxon>Pseudonocardia</taxon>
    </lineage>
</organism>
<sequence length="354" mass="39657">MRLNGRDYDRTGLARLAGDTGAAGGVRAVVLDDGAERGIRALEFRTGAGLSFDVLVDRAMDLGTAEFRGNGFGWRSATGFRHPGLHEYRDDDGLSMMRSFSGLLLTAGLDHTLFSAEVDASQYRYPPRETVWNGLHGRVGNIPARLHGYGERWSDDGECVLWAEGEVRQAAIFGEHLRLTRRIEADVGGTEIRLIDTVRNAGFDPTPHMYLYHVNIGWPFLDEGARCEFPFERTTWQSDSVAEQGVSNIEMPAPQKGFIEQVYEHELKPDAAGKVRPRLVNERLGVFFELEFDTAQFPAFFQWLHLREGAYAIGFEPSTHHVQGEAAARENGSMTFLEPGEERRYETAFRVGEL</sequence>
<proteinExistence type="predicted"/>
<reference evidence="1 2" key="1">
    <citation type="submission" date="2022-03" db="EMBL/GenBank/DDBJ databases">
        <title>Pseudonocardia alaer sp. nov., a novel actinomycete isolated from reed forest soil.</title>
        <authorList>
            <person name="Wang L."/>
        </authorList>
    </citation>
    <scope>NUCLEOTIDE SEQUENCE [LARGE SCALE GENOMIC DNA]</scope>
    <source>
        <strain evidence="1 2">Y-16303</strain>
    </source>
</reference>
<dbReference type="Gene3D" id="2.70.98.10">
    <property type="match status" value="1"/>
</dbReference>
<comment type="caution">
    <text evidence="1">The sequence shown here is derived from an EMBL/GenBank/DDBJ whole genome shotgun (WGS) entry which is preliminary data.</text>
</comment>